<gene>
    <name evidence="2" type="ORF">RRG08_041044</name>
</gene>
<comment type="caution">
    <text evidence="2">The sequence shown here is derived from an EMBL/GenBank/DDBJ whole genome shotgun (WGS) entry which is preliminary data.</text>
</comment>
<organism evidence="2 3">
    <name type="scientific">Elysia crispata</name>
    <name type="common">lettuce slug</name>
    <dbReference type="NCBI Taxonomy" id="231223"/>
    <lineage>
        <taxon>Eukaryota</taxon>
        <taxon>Metazoa</taxon>
        <taxon>Spiralia</taxon>
        <taxon>Lophotrochozoa</taxon>
        <taxon>Mollusca</taxon>
        <taxon>Gastropoda</taxon>
        <taxon>Heterobranchia</taxon>
        <taxon>Euthyneura</taxon>
        <taxon>Panpulmonata</taxon>
        <taxon>Sacoglossa</taxon>
        <taxon>Placobranchoidea</taxon>
        <taxon>Plakobranchidae</taxon>
        <taxon>Elysia</taxon>
    </lineage>
</organism>
<dbReference type="AlphaFoldDB" id="A0AAE0Y8J3"/>
<dbReference type="Proteomes" id="UP001283361">
    <property type="component" value="Unassembled WGS sequence"/>
</dbReference>
<name>A0AAE0Y8J3_9GAST</name>
<accession>A0AAE0Y8J3</accession>
<evidence type="ECO:0000313" key="3">
    <source>
        <dbReference type="Proteomes" id="UP001283361"/>
    </source>
</evidence>
<protein>
    <submittedName>
        <fullName evidence="2">Uncharacterized protein</fullName>
    </submittedName>
</protein>
<reference evidence="2" key="1">
    <citation type="journal article" date="2023" name="G3 (Bethesda)">
        <title>A reference genome for the long-term kleptoplast-retaining sea slug Elysia crispata morphotype clarki.</title>
        <authorList>
            <person name="Eastman K.E."/>
            <person name="Pendleton A.L."/>
            <person name="Shaikh M.A."/>
            <person name="Suttiyut T."/>
            <person name="Ogas R."/>
            <person name="Tomko P."/>
            <person name="Gavelis G."/>
            <person name="Widhalm J.R."/>
            <person name="Wisecaver J.H."/>
        </authorList>
    </citation>
    <scope>NUCLEOTIDE SEQUENCE</scope>
    <source>
        <strain evidence="2">ECLA1</strain>
    </source>
</reference>
<proteinExistence type="predicted"/>
<evidence type="ECO:0000313" key="2">
    <source>
        <dbReference type="EMBL" id="KAK3735852.1"/>
    </source>
</evidence>
<feature type="region of interest" description="Disordered" evidence="1">
    <location>
        <begin position="1"/>
        <end position="22"/>
    </location>
</feature>
<dbReference type="EMBL" id="JAWDGP010006763">
    <property type="protein sequence ID" value="KAK3735852.1"/>
    <property type="molecule type" value="Genomic_DNA"/>
</dbReference>
<evidence type="ECO:0000256" key="1">
    <source>
        <dbReference type="SAM" id="MobiDB-lite"/>
    </source>
</evidence>
<keyword evidence="3" id="KW-1185">Reference proteome</keyword>
<sequence>MDMAESAVNQEENEPGLHCSSKQDTSMTYPLLCPPDADVSPSLAQYSLVFPSLSSSPCFSHFQSSGTTSQSPHILLTLKERQPQQHSTSQRREGGRSCLAAMFSRIRTSLFPPVLCARWKVSPPVCRSSIVLTPVHSVTHATFTDVARASRAGVAHSCRQRFQFANFQSPVGISYVNPLLHRLNRLTSSSGSNFTPLITVLLFITLKDILILSRSFTAIPRDSLCTNMNYTVWLFLFSYVLRP</sequence>